<dbReference type="AlphaFoldDB" id="A0A645E9Z9"/>
<reference evidence="1" key="1">
    <citation type="submission" date="2019-08" db="EMBL/GenBank/DDBJ databases">
        <authorList>
            <person name="Kucharzyk K."/>
            <person name="Murdoch R.W."/>
            <person name="Higgins S."/>
            <person name="Loffler F."/>
        </authorList>
    </citation>
    <scope>NUCLEOTIDE SEQUENCE</scope>
</reference>
<comment type="caution">
    <text evidence="1">The sequence shown here is derived from an EMBL/GenBank/DDBJ whole genome shotgun (WGS) entry which is preliminary data.</text>
</comment>
<sequence length="88" mass="9806">MPIFTDTLYNDIQKQDWGSVCVLVYAEGYVPYALFGMQVESGKKRLGPTILIFPEGVAQSDAPLNIVEAPQRAWVDALVEKYQPKETG</sequence>
<protein>
    <submittedName>
        <fullName evidence="1">Uncharacterized protein</fullName>
    </submittedName>
</protein>
<gene>
    <name evidence="1" type="ORF">SDC9_145413</name>
</gene>
<organism evidence="1">
    <name type="scientific">bioreactor metagenome</name>
    <dbReference type="NCBI Taxonomy" id="1076179"/>
    <lineage>
        <taxon>unclassified sequences</taxon>
        <taxon>metagenomes</taxon>
        <taxon>ecological metagenomes</taxon>
    </lineage>
</organism>
<name>A0A645E9Z9_9ZZZZ</name>
<accession>A0A645E9Z9</accession>
<proteinExistence type="predicted"/>
<evidence type="ECO:0000313" key="1">
    <source>
        <dbReference type="EMBL" id="MPM98229.1"/>
    </source>
</evidence>
<dbReference type="EMBL" id="VSSQ01044411">
    <property type="protein sequence ID" value="MPM98229.1"/>
    <property type="molecule type" value="Genomic_DNA"/>
</dbReference>